<feature type="transmembrane region" description="Helical" evidence="5">
    <location>
        <begin position="259"/>
        <end position="279"/>
    </location>
</feature>
<feature type="transmembrane region" description="Helical" evidence="5">
    <location>
        <begin position="143"/>
        <end position="164"/>
    </location>
</feature>
<dbReference type="OrthoDB" id="433512at2759"/>
<keyword evidence="2 5" id="KW-0812">Transmembrane</keyword>
<dbReference type="Proteomes" id="UP000649617">
    <property type="component" value="Unassembled WGS sequence"/>
</dbReference>
<accession>A0A812RZ21</accession>
<dbReference type="InterPro" id="IPR011701">
    <property type="entry name" value="MFS"/>
</dbReference>
<dbReference type="InterPro" id="IPR036259">
    <property type="entry name" value="MFS_trans_sf"/>
</dbReference>
<dbReference type="Pfam" id="PF07690">
    <property type="entry name" value="MFS_1"/>
    <property type="match status" value="1"/>
</dbReference>
<feature type="transmembrane region" description="Helical" evidence="5">
    <location>
        <begin position="227"/>
        <end position="247"/>
    </location>
</feature>
<dbReference type="EMBL" id="CAJNIZ010022336">
    <property type="protein sequence ID" value="CAE7461065.1"/>
    <property type="molecule type" value="Genomic_DNA"/>
</dbReference>
<evidence type="ECO:0000256" key="5">
    <source>
        <dbReference type="SAM" id="Phobius"/>
    </source>
</evidence>
<dbReference type="InterPro" id="IPR020846">
    <property type="entry name" value="MFS_dom"/>
</dbReference>
<name>A0A812RZ21_SYMPI</name>
<keyword evidence="8" id="KW-1185">Reference proteome</keyword>
<keyword evidence="4 5" id="KW-0472">Membrane</keyword>
<dbReference type="GO" id="GO:0005886">
    <property type="term" value="C:plasma membrane"/>
    <property type="evidence" value="ECO:0007669"/>
    <property type="project" value="TreeGrafter"/>
</dbReference>
<comment type="caution">
    <text evidence="7">The sequence shown here is derived from an EMBL/GenBank/DDBJ whole genome shotgun (WGS) entry which is preliminary data.</text>
</comment>
<evidence type="ECO:0000256" key="3">
    <source>
        <dbReference type="ARBA" id="ARBA00022989"/>
    </source>
</evidence>
<evidence type="ECO:0000256" key="1">
    <source>
        <dbReference type="ARBA" id="ARBA00004141"/>
    </source>
</evidence>
<dbReference type="PANTHER" id="PTHR23508">
    <property type="entry name" value="CARBOXYLIC ACID TRANSPORTER PROTEIN HOMOLOG"/>
    <property type="match status" value="1"/>
</dbReference>
<feature type="domain" description="Major facilitator superfamily (MFS) profile" evidence="6">
    <location>
        <begin position="1"/>
        <end position="375"/>
    </location>
</feature>
<feature type="transmembrane region" description="Helical" evidence="5">
    <location>
        <begin position="285"/>
        <end position="308"/>
    </location>
</feature>
<evidence type="ECO:0000313" key="7">
    <source>
        <dbReference type="EMBL" id="CAE7461065.1"/>
    </source>
</evidence>
<proteinExistence type="predicted"/>
<gene>
    <name evidence="7" type="primary">PHT1-13</name>
    <name evidence="7" type="ORF">SPIL2461_LOCUS11513</name>
</gene>
<evidence type="ECO:0000256" key="2">
    <source>
        <dbReference type="ARBA" id="ARBA00022692"/>
    </source>
</evidence>
<feature type="transmembrane region" description="Helical" evidence="5">
    <location>
        <begin position="188"/>
        <end position="207"/>
    </location>
</feature>
<evidence type="ECO:0000313" key="8">
    <source>
        <dbReference type="Proteomes" id="UP000649617"/>
    </source>
</evidence>
<sequence>MSTHNDRYVRDPLAADYPRPPWVSRSLLALVFVGSMAGMMCFGYLGDLLGHRRALLGTKGLVVLGALMCALLPQDAGDEFWRRLAIGRFLVGVGLGGAYPLSAAYAGASAEVGQAFFWQTPGGVAPYLVTLALLQALPGATSSQFRLVLGLGAVPACLALAASWGEESTPTARAAGDLRQALHSHRRTLIGTAGTWFLFDVAAYGTVIFTPRILNHVFGESQSLTQLALHSVLMLSFAIPATFLAVVALPRVGARTLNVLGLALMSLCFAVFAALSAAAPDAHKVLFAVLCALYFGLNFGPSVATFVLPVELAPAELRGTFHGLSAAAGKTGALVGALLFPVVDEAFGVPTVMVAQAIVCASGALLSHICLGESSSPSE</sequence>
<reference evidence="7" key="1">
    <citation type="submission" date="2021-02" db="EMBL/GenBank/DDBJ databases">
        <authorList>
            <person name="Dougan E. K."/>
            <person name="Rhodes N."/>
            <person name="Thang M."/>
            <person name="Chan C."/>
        </authorList>
    </citation>
    <scope>NUCLEOTIDE SEQUENCE</scope>
</reference>
<dbReference type="GO" id="GO:0046943">
    <property type="term" value="F:carboxylic acid transmembrane transporter activity"/>
    <property type="evidence" value="ECO:0007669"/>
    <property type="project" value="TreeGrafter"/>
</dbReference>
<dbReference type="Gene3D" id="1.20.1250.20">
    <property type="entry name" value="MFS general substrate transporter like domains"/>
    <property type="match status" value="1"/>
</dbReference>
<feature type="transmembrane region" description="Helical" evidence="5">
    <location>
        <begin position="27"/>
        <end position="45"/>
    </location>
</feature>
<organism evidence="7 8">
    <name type="scientific">Symbiodinium pilosum</name>
    <name type="common">Dinoflagellate</name>
    <dbReference type="NCBI Taxonomy" id="2952"/>
    <lineage>
        <taxon>Eukaryota</taxon>
        <taxon>Sar</taxon>
        <taxon>Alveolata</taxon>
        <taxon>Dinophyceae</taxon>
        <taxon>Suessiales</taxon>
        <taxon>Symbiodiniaceae</taxon>
        <taxon>Symbiodinium</taxon>
    </lineage>
</organism>
<evidence type="ECO:0000256" key="4">
    <source>
        <dbReference type="ARBA" id="ARBA00023136"/>
    </source>
</evidence>
<feature type="transmembrane region" description="Helical" evidence="5">
    <location>
        <begin position="115"/>
        <end position="137"/>
    </location>
</feature>
<feature type="transmembrane region" description="Helical" evidence="5">
    <location>
        <begin position="54"/>
        <end position="73"/>
    </location>
</feature>
<dbReference type="PANTHER" id="PTHR23508:SF10">
    <property type="entry name" value="CARBOXYLIC ACID TRANSPORTER PROTEIN HOMOLOG"/>
    <property type="match status" value="1"/>
</dbReference>
<dbReference type="SUPFAM" id="SSF103473">
    <property type="entry name" value="MFS general substrate transporter"/>
    <property type="match status" value="1"/>
</dbReference>
<comment type="subcellular location">
    <subcellularLocation>
        <location evidence="1">Membrane</location>
        <topology evidence="1">Multi-pass membrane protein</topology>
    </subcellularLocation>
</comment>
<evidence type="ECO:0000259" key="6">
    <source>
        <dbReference type="PROSITE" id="PS50850"/>
    </source>
</evidence>
<keyword evidence="3 5" id="KW-1133">Transmembrane helix</keyword>
<dbReference type="PROSITE" id="PS50850">
    <property type="entry name" value="MFS"/>
    <property type="match status" value="1"/>
</dbReference>
<feature type="transmembrane region" description="Helical" evidence="5">
    <location>
        <begin position="85"/>
        <end position="108"/>
    </location>
</feature>
<protein>
    <submittedName>
        <fullName evidence="7">PHT1-13 protein</fullName>
    </submittedName>
</protein>
<dbReference type="AlphaFoldDB" id="A0A812RZ21"/>